<dbReference type="InterPro" id="IPR001789">
    <property type="entry name" value="Sig_transdc_resp-reg_receiver"/>
</dbReference>
<dbReference type="InterPro" id="IPR052016">
    <property type="entry name" value="Bact_Sigma-Reg"/>
</dbReference>
<organism evidence="3">
    <name type="scientific">hydrothermal vent metagenome</name>
    <dbReference type="NCBI Taxonomy" id="652676"/>
    <lineage>
        <taxon>unclassified sequences</taxon>
        <taxon>metagenomes</taxon>
        <taxon>ecological metagenomes</taxon>
    </lineage>
</organism>
<dbReference type="SMART" id="SM00448">
    <property type="entry name" value="REC"/>
    <property type="match status" value="1"/>
</dbReference>
<keyword evidence="1" id="KW-0378">Hydrolase</keyword>
<name>A0A3B0X850_9ZZZZ</name>
<dbReference type="EMBL" id="UOFE01000024">
    <property type="protein sequence ID" value="VAW52124.1"/>
    <property type="molecule type" value="Genomic_DNA"/>
</dbReference>
<dbReference type="InterPro" id="IPR011006">
    <property type="entry name" value="CheY-like_superfamily"/>
</dbReference>
<sequence length="569" mass="62599">MSQSLGAVAINGRLVESRGTILVISDSSVIVSDVDDGLTEAGFDLLVASDSKRAFDFFTQNHVDYIFVDLGAIDMSGGALVRSLRIYAGDRFVPIIVFAESEEEAVLADCIASGCDDFIFKPFNSTALKARIASLEQMCELKKLYKSTVNEQIVAKQILSYALSERSIEFEEIKLLSRSKGVFSGDLFLTGRRADGGLHIILADFTGHGLSAAIGSLPVADIFSVMTEKGFEVADILENINNKLHTLLPISMFMACSVLKISKNLKFVEIWNGGMPDIYIRDTKTGSIKYKLKSNHIPLGINETTVSRFEMETVPLCQDDQLIIYTDGLTDAMNEEGDMFGESRLEKCIENNKDNISIFSSIVQEFNDYCGKVNPDDDVTLACIPCTPYLTEVDDPCHTDSVQIASNSKDDWCWYMELSGSSLRNVDPIPIVMNEAQKISGQKISEKKLSSVLNVLYENAIEHGIQLRDESEKKISANNVSEINHGVVDKGYLRIGLKKIEHKGENALLVSIEDSGEGFDHVDCMSKIANKAEDVKNINEGISLVYSLSESLNYHGKGNHVEAIISGLV</sequence>
<protein>
    <submittedName>
        <fullName evidence="3">Serine phosphatase RsbU, regulator of sigma subunit</fullName>
    </submittedName>
</protein>
<dbReference type="Gene3D" id="3.60.40.10">
    <property type="entry name" value="PPM-type phosphatase domain"/>
    <property type="match status" value="1"/>
</dbReference>
<dbReference type="InterPro" id="IPR036890">
    <property type="entry name" value="HATPase_C_sf"/>
</dbReference>
<dbReference type="Pfam" id="PF00072">
    <property type="entry name" value="Response_reg"/>
    <property type="match status" value="1"/>
</dbReference>
<dbReference type="InterPro" id="IPR001932">
    <property type="entry name" value="PPM-type_phosphatase-like_dom"/>
</dbReference>
<dbReference type="AlphaFoldDB" id="A0A3B0X850"/>
<reference evidence="3" key="1">
    <citation type="submission" date="2018-06" db="EMBL/GenBank/DDBJ databases">
        <authorList>
            <person name="Zhirakovskaya E."/>
        </authorList>
    </citation>
    <scope>NUCLEOTIDE SEQUENCE</scope>
</reference>
<evidence type="ECO:0000313" key="3">
    <source>
        <dbReference type="EMBL" id="VAW52124.1"/>
    </source>
</evidence>
<dbReference type="Pfam" id="PF07228">
    <property type="entry name" value="SpoIIE"/>
    <property type="match status" value="1"/>
</dbReference>
<evidence type="ECO:0000256" key="1">
    <source>
        <dbReference type="ARBA" id="ARBA00022801"/>
    </source>
</evidence>
<dbReference type="SUPFAM" id="SSF52172">
    <property type="entry name" value="CheY-like"/>
    <property type="match status" value="1"/>
</dbReference>
<dbReference type="Gene3D" id="3.40.50.2300">
    <property type="match status" value="1"/>
</dbReference>
<evidence type="ECO:0000259" key="2">
    <source>
        <dbReference type="PROSITE" id="PS50110"/>
    </source>
</evidence>
<dbReference type="Gene3D" id="3.30.565.10">
    <property type="entry name" value="Histidine kinase-like ATPase, C-terminal domain"/>
    <property type="match status" value="1"/>
</dbReference>
<dbReference type="InterPro" id="IPR036457">
    <property type="entry name" value="PPM-type-like_dom_sf"/>
</dbReference>
<dbReference type="PANTHER" id="PTHR43156:SF2">
    <property type="entry name" value="STAGE II SPORULATION PROTEIN E"/>
    <property type="match status" value="1"/>
</dbReference>
<feature type="domain" description="Response regulatory" evidence="2">
    <location>
        <begin position="20"/>
        <end position="136"/>
    </location>
</feature>
<accession>A0A3B0X850</accession>
<dbReference type="PANTHER" id="PTHR43156">
    <property type="entry name" value="STAGE II SPORULATION PROTEIN E-RELATED"/>
    <property type="match status" value="1"/>
</dbReference>
<dbReference type="GO" id="GO:0016791">
    <property type="term" value="F:phosphatase activity"/>
    <property type="evidence" value="ECO:0007669"/>
    <property type="project" value="TreeGrafter"/>
</dbReference>
<dbReference type="GO" id="GO:0000160">
    <property type="term" value="P:phosphorelay signal transduction system"/>
    <property type="evidence" value="ECO:0007669"/>
    <property type="project" value="InterPro"/>
</dbReference>
<dbReference type="SMART" id="SM00331">
    <property type="entry name" value="PP2C_SIG"/>
    <property type="match status" value="1"/>
</dbReference>
<proteinExistence type="predicted"/>
<dbReference type="PROSITE" id="PS50110">
    <property type="entry name" value="RESPONSE_REGULATORY"/>
    <property type="match status" value="1"/>
</dbReference>
<gene>
    <name evidence="3" type="ORF">MNBD_GAMMA05-656</name>
</gene>